<comment type="subcellular location">
    <subcellularLocation>
        <location evidence="1">Cell inner membrane</location>
    </subcellularLocation>
</comment>
<feature type="transmembrane region" description="Helical" evidence="9">
    <location>
        <begin position="13"/>
        <end position="34"/>
    </location>
</feature>
<comment type="caution">
    <text evidence="11">The sequence shown here is derived from an EMBL/GenBank/DDBJ whole genome shotgun (WGS) entry which is preliminary data.</text>
</comment>
<feature type="domain" description="Type II secretion system protein GspC N-terminal" evidence="10">
    <location>
        <begin position="25"/>
        <end position="150"/>
    </location>
</feature>
<dbReference type="AlphaFoldDB" id="A0A0W0RJG2"/>
<keyword evidence="7 9" id="KW-1133">Transmembrane helix</keyword>
<evidence type="ECO:0000256" key="4">
    <source>
        <dbReference type="ARBA" id="ARBA00022519"/>
    </source>
</evidence>
<evidence type="ECO:0000256" key="6">
    <source>
        <dbReference type="ARBA" id="ARBA00022927"/>
    </source>
</evidence>
<evidence type="ECO:0000256" key="5">
    <source>
        <dbReference type="ARBA" id="ARBA00022692"/>
    </source>
</evidence>
<keyword evidence="8 9" id="KW-0472">Membrane</keyword>
<evidence type="ECO:0000256" key="1">
    <source>
        <dbReference type="ARBA" id="ARBA00004533"/>
    </source>
</evidence>
<dbReference type="PATRIC" id="fig|447.4.peg.2961"/>
<dbReference type="InterPro" id="IPR024961">
    <property type="entry name" value="T2SS_GspC_N"/>
</dbReference>
<accession>A0A0W0RJG2</accession>
<reference evidence="11 12" key="1">
    <citation type="submission" date="2015-11" db="EMBL/GenBank/DDBJ databases">
        <title>Genomic analysis of 38 Legionella species identifies large and diverse effector repertoires.</title>
        <authorList>
            <person name="Burstein D."/>
            <person name="Amaro F."/>
            <person name="Zusman T."/>
            <person name="Lifshitz Z."/>
            <person name="Cohen O."/>
            <person name="Gilbert J.A."/>
            <person name="Pupko T."/>
            <person name="Shuman H.A."/>
            <person name="Segal G."/>
        </authorList>
    </citation>
    <scope>NUCLEOTIDE SEQUENCE [LARGE SCALE GENOMIC DNA]</scope>
    <source>
        <strain evidence="11 12">WIGA</strain>
    </source>
</reference>
<name>A0A0W0RJG2_LEGBO</name>
<evidence type="ECO:0000313" key="11">
    <source>
        <dbReference type="EMBL" id="KTC71204.1"/>
    </source>
</evidence>
<dbReference type="EMBL" id="LNXU01000032">
    <property type="protein sequence ID" value="KTC71204.1"/>
    <property type="molecule type" value="Genomic_DNA"/>
</dbReference>
<dbReference type="OrthoDB" id="5574088at2"/>
<dbReference type="GO" id="GO:0005886">
    <property type="term" value="C:plasma membrane"/>
    <property type="evidence" value="ECO:0007669"/>
    <property type="project" value="UniProtKB-SubCell"/>
</dbReference>
<organism evidence="11 12">
    <name type="scientific">Legionella bozemanae</name>
    <name type="common">Fluoribacter bozemanae</name>
    <dbReference type="NCBI Taxonomy" id="447"/>
    <lineage>
        <taxon>Bacteria</taxon>
        <taxon>Pseudomonadati</taxon>
        <taxon>Pseudomonadota</taxon>
        <taxon>Gammaproteobacteria</taxon>
        <taxon>Legionellales</taxon>
        <taxon>Legionellaceae</taxon>
        <taxon>Legionella</taxon>
    </lineage>
</organism>
<proteinExistence type="predicted"/>
<keyword evidence="5 9" id="KW-0812">Transmembrane</keyword>
<dbReference type="RefSeq" id="WP_058460369.1">
    <property type="nucleotide sequence ID" value="NZ_CAAAIY010000002.1"/>
</dbReference>
<dbReference type="Proteomes" id="UP000054695">
    <property type="component" value="Unassembled WGS sequence"/>
</dbReference>
<dbReference type="Pfam" id="PF11356">
    <property type="entry name" value="T2SSC"/>
    <property type="match status" value="1"/>
</dbReference>
<evidence type="ECO:0000256" key="9">
    <source>
        <dbReference type="SAM" id="Phobius"/>
    </source>
</evidence>
<evidence type="ECO:0000259" key="10">
    <source>
        <dbReference type="Pfam" id="PF11356"/>
    </source>
</evidence>
<protein>
    <submittedName>
        <fullName evidence="11">General secretion pathway protein C</fullName>
    </submittedName>
</protein>
<evidence type="ECO:0000256" key="7">
    <source>
        <dbReference type="ARBA" id="ARBA00022989"/>
    </source>
</evidence>
<evidence type="ECO:0000256" key="3">
    <source>
        <dbReference type="ARBA" id="ARBA00022475"/>
    </source>
</evidence>
<keyword evidence="12" id="KW-1185">Reference proteome</keyword>
<evidence type="ECO:0000256" key="2">
    <source>
        <dbReference type="ARBA" id="ARBA00022448"/>
    </source>
</evidence>
<keyword evidence="4" id="KW-0997">Cell inner membrane</keyword>
<evidence type="ECO:0000256" key="8">
    <source>
        <dbReference type="ARBA" id="ARBA00023136"/>
    </source>
</evidence>
<sequence>MKFDLHALFSAKYAQWIIIVLISLFSVLIIAEYATLIFSPITRQTVPETTKEMPVIAKQNSFDAILHSSLFGVYVSNNLSSIKKSMLNVTLVGILFANKIDDSQVIIRSANGEESTYKLGDTIPGGAVIKRIMAAGILVERNGTLESLSLPKNELIFEPVAKPLEGDKNL</sequence>
<gene>
    <name evidence="11" type="ORF">Lboz_2781</name>
</gene>
<keyword evidence="6" id="KW-0653">Protein transport</keyword>
<dbReference type="Gene3D" id="2.30.30.830">
    <property type="match status" value="1"/>
</dbReference>
<dbReference type="GO" id="GO:0015031">
    <property type="term" value="P:protein transport"/>
    <property type="evidence" value="ECO:0007669"/>
    <property type="project" value="UniProtKB-KW"/>
</dbReference>
<dbReference type="STRING" id="447.Lboz_2781"/>
<keyword evidence="2" id="KW-0813">Transport</keyword>
<keyword evidence="3" id="KW-1003">Cell membrane</keyword>
<evidence type="ECO:0000313" key="12">
    <source>
        <dbReference type="Proteomes" id="UP000054695"/>
    </source>
</evidence>